<gene>
    <name evidence="2" type="ORF">FR943_23085</name>
</gene>
<dbReference type="InterPro" id="IPR047057">
    <property type="entry name" value="MerR_fam"/>
</dbReference>
<dbReference type="PROSITE" id="PS00552">
    <property type="entry name" value="HTH_MERR_1"/>
    <property type="match status" value="1"/>
</dbReference>
<dbReference type="SMART" id="SM00422">
    <property type="entry name" value="HTH_MERR"/>
    <property type="match status" value="1"/>
</dbReference>
<evidence type="ECO:0000259" key="1">
    <source>
        <dbReference type="PROSITE" id="PS50937"/>
    </source>
</evidence>
<dbReference type="PROSITE" id="PS50937">
    <property type="entry name" value="HTH_MERR_2"/>
    <property type="match status" value="1"/>
</dbReference>
<evidence type="ECO:0000313" key="2">
    <source>
        <dbReference type="EMBL" id="MBU9766711.1"/>
    </source>
</evidence>
<reference evidence="2 3" key="1">
    <citation type="journal article" date="2021" name="Sci. Rep.">
        <title>Phenotypic and genomic hallmarks of a novel, potentially pathogenic rapidly growing Mycobacterium species related to the Mycobacterium fortuitum complex.</title>
        <authorList>
            <person name="Gharbi R."/>
            <person name="Khanna V."/>
            <person name="Frigui W."/>
            <person name="Mhenni B."/>
            <person name="Brosch R."/>
            <person name="Mardassi H."/>
        </authorList>
    </citation>
    <scope>NUCLEOTIDE SEQUENCE [LARGE SCALE GENOMIC DNA]</scope>
    <source>
        <strain evidence="2 3">TNTM28</strain>
    </source>
</reference>
<dbReference type="InterPro" id="IPR000551">
    <property type="entry name" value="MerR-type_HTH_dom"/>
</dbReference>
<feature type="domain" description="HTH merR-type" evidence="1">
    <location>
        <begin position="1"/>
        <end position="69"/>
    </location>
</feature>
<evidence type="ECO:0000313" key="3">
    <source>
        <dbReference type="Proteomes" id="UP000812982"/>
    </source>
</evidence>
<dbReference type="Pfam" id="PF13411">
    <property type="entry name" value="MerR_1"/>
    <property type="match status" value="1"/>
</dbReference>
<dbReference type="PANTHER" id="PTHR30204">
    <property type="entry name" value="REDOX-CYCLING DRUG-SENSING TRANSCRIPTIONAL ACTIVATOR SOXR"/>
    <property type="match status" value="1"/>
</dbReference>
<organism evidence="2 3">
    <name type="scientific">[Mycobacterium] fortunisiensis</name>
    <dbReference type="NCBI Taxonomy" id="2600579"/>
    <lineage>
        <taxon>Bacteria</taxon>
        <taxon>Bacillati</taxon>
        <taxon>Actinomycetota</taxon>
        <taxon>Actinomycetes</taxon>
        <taxon>Mycobacteriales</taxon>
        <taxon>Mycobacteriaceae</taxon>
        <taxon>Mycolicibacterium</taxon>
    </lineage>
</organism>
<dbReference type="EMBL" id="VOMB01000024">
    <property type="protein sequence ID" value="MBU9766711.1"/>
    <property type="molecule type" value="Genomic_DNA"/>
</dbReference>
<dbReference type="RefSeq" id="WP_217160642.1">
    <property type="nucleotide sequence ID" value="NZ_VOMB01000024.1"/>
</dbReference>
<protein>
    <submittedName>
        <fullName evidence="2">MerR family transcriptional regulator</fullName>
    </submittedName>
</protein>
<sequence>MQIGQVAARTELSIRTIRHYDETGLVTPSARSAGGFRLYTEPDVQRLLFIRRMKTLNLTLAEMKDLLGALDTLKDDGAGAAERSAATETLHRFQARTEEAIGQLRKYLGLAEEFAESLAEYTR</sequence>
<proteinExistence type="predicted"/>
<comment type="caution">
    <text evidence="2">The sequence shown here is derived from an EMBL/GenBank/DDBJ whole genome shotgun (WGS) entry which is preliminary data.</text>
</comment>
<dbReference type="PANTHER" id="PTHR30204:SF93">
    <property type="entry name" value="HTH MERR-TYPE DOMAIN-CONTAINING PROTEIN"/>
    <property type="match status" value="1"/>
</dbReference>
<dbReference type="Proteomes" id="UP000812982">
    <property type="component" value="Unassembled WGS sequence"/>
</dbReference>
<accession>A0ABS6KT09</accession>
<name>A0ABS6KT09_9MYCO</name>
<keyword evidence="3" id="KW-1185">Reference proteome</keyword>